<name>A0A6M3IJX1_9ZZZZ</name>
<dbReference type="EMBL" id="MT141284">
    <property type="protein sequence ID" value="QJA57635.1"/>
    <property type="molecule type" value="Genomic_DNA"/>
</dbReference>
<gene>
    <name evidence="1" type="ORF">MM415B01612_0020</name>
</gene>
<sequence length="113" mass="12800">MKEALEDMVYQFGYRIVVDNKPAITTGGLSALEEAFDALGWDDPHILPEEGFSCDIVGCMKEPSSGQTWGDIYLRLCREHGGMAFKKEERPPVKEYAIKRELKRDKITGFLVD</sequence>
<proteinExistence type="predicted"/>
<evidence type="ECO:0000313" key="1">
    <source>
        <dbReference type="EMBL" id="QJA57635.1"/>
    </source>
</evidence>
<reference evidence="1" key="1">
    <citation type="submission" date="2020-03" db="EMBL/GenBank/DDBJ databases">
        <title>The deep terrestrial virosphere.</title>
        <authorList>
            <person name="Holmfeldt K."/>
            <person name="Nilsson E."/>
            <person name="Simone D."/>
            <person name="Lopez-Fernandez M."/>
            <person name="Wu X."/>
            <person name="de Brujin I."/>
            <person name="Lundin D."/>
            <person name="Andersson A."/>
            <person name="Bertilsson S."/>
            <person name="Dopson M."/>
        </authorList>
    </citation>
    <scope>NUCLEOTIDE SEQUENCE</scope>
    <source>
        <strain evidence="1">MM415B01612</strain>
    </source>
</reference>
<protein>
    <submittedName>
        <fullName evidence="1">Uncharacterized protein</fullName>
    </submittedName>
</protein>
<dbReference type="AlphaFoldDB" id="A0A6M3IJX1"/>
<accession>A0A6M3IJX1</accession>
<organism evidence="1">
    <name type="scientific">viral metagenome</name>
    <dbReference type="NCBI Taxonomy" id="1070528"/>
    <lineage>
        <taxon>unclassified sequences</taxon>
        <taxon>metagenomes</taxon>
        <taxon>organismal metagenomes</taxon>
    </lineage>
</organism>